<keyword evidence="2" id="KW-0238">DNA-binding</keyword>
<evidence type="ECO:0000259" key="4">
    <source>
        <dbReference type="PROSITE" id="PS50042"/>
    </source>
</evidence>
<dbReference type="PANTHER" id="PTHR24567">
    <property type="entry name" value="CRP FAMILY TRANSCRIPTIONAL REGULATORY PROTEIN"/>
    <property type="match status" value="1"/>
</dbReference>
<dbReference type="STRING" id="326298.Suden_0512"/>
<dbReference type="PANTHER" id="PTHR24567:SF26">
    <property type="entry name" value="REGULATORY PROTEIN YEIL"/>
    <property type="match status" value="1"/>
</dbReference>
<dbReference type="HOGENOM" id="CLU_075053_3_4_7"/>
<dbReference type="Pfam" id="PF00027">
    <property type="entry name" value="cNMP_binding"/>
    <property type="match status" value="1"/>
</dbReference>
<accession>Q30T89</accession>
<dbReference type="InterPro" id="IPR036390">
    <property type="entry name" value="WH_DNA-bd_sf"/>
</dbReference>
<dbReference type="CDD" id="cd00038">
    <property type="entry name" value="CAP_ED"/>
    <property type="match status" value="1"/>
</dbReference>
<evidence type="ECO:0000313" key="6">
    <source>
        <dbReference type="EMBL" id="ABB43792.1"/>
    </source>
</evidence>
<dbReference type="GO" id="GO:0003700">
    <property type="term" value="F:DNA-binding transcription factor activity"/>
    <property type="evidence" value="ECO:0007669"/>
    <property type="project" value="TreeGrafter"/>
</dbReference>
<dbReference type="Gene3D" id="2.60.120.10">
    <property type="entry name" value="Jelly Rolls"/>
    <property type="match status" value="1"/>
</dbReference>
<dbReference type="SMART" id="SM00100">
    <property type="entry name" value="cNMP"/>
    <property type="match status" value="1"/>
</dbReference>
<evidence type="ECO:0000256" key="3">
    <source>
        <dbReference type="ARBA" id="ARBA00023163"/>
    </source>
</evidence>
<dbReference type="InterPro" id="IPR000595">
    <property type="entry name" value="cNMP-bd_dom"/>
</dbReference>
<evidence type="ECO:0000313" key="7">
    <source>
        <dbReference type="Proteomes" id="UP000002714"/>
    </source>
</evidence>
<evidence type="ECO:0000256" key="2">
    <source>
        <dbReference type="ARBA" id="ARBA00023125"/>
    </source>
</evidence>
<keyword evidence="7" id="KW-1185">Reference proteome</keyword>
<dbReference type="InterPro" id="IPR036388">
    <property type="entry name" value="WH-like_DNA-bd_sf"/>
</dbReference>
<dbReference type="AlphaFoldDB" id="Q30T89"/>
<dbReference type="InterPro" id="IPR050397">
    <property type="entry name" value="Env_Response_Regulators"/>
</dbReference>
<dbReference type="eggNOG" id="COG0664">
    <property type="taxonomic scope" value="Bacteria"/>
</dbReference>
<dbReference type="SUPFAM" id="SSF46785">
    <property type="entry name" value="Winged helix' DNA-binding domain"/>
    <property type="match status" value="1"/>
</dbReference>
<keyword evidence="3" id="KW-0804">Transcription</keyword>
<feature type="domain" description="Cyclic nucleotide-binding" evidence="4">
    <location>
        <begin position="10"/>
        <end position="131"/>
    </location>
</feature>
<dbReference type="PROSITE" id="PS51063">
    <property type="entry name" value="HTH_CRP_2"/>
    <property type="match status" value="1"/>
</dbReference>
<dbReference type="InterPro" id="IPR014710">
    <property type="entry name" value="RmlC-like_jellyroll"/>
</dbReference>
<dbReference type="GO" id="GO:0005829">
    <property type="term" value="C:cytosol"/>
    <property type="evidence" value="ECO:0007669"/>
    <property type="project" value="TreeGrafter"/>
</dbReference>
<dbReference type="KEGG" id="tdn:Suden_0512"/>
<evidence type="ECO:0000259" key="5">
    <source>
        <dbReference type="PROSITE" id="PS51063"/>
    </source>
</evidence>
<dbReference type="OrthoDB" id="1426605at2"/>
<dbReference type="PROSITE" id="PS50042">
    <property type="entry name" value="CNMP_BINDING_3"/>
    <property type="match status" value="1"/>
</dbReference>
<dbReference type="EMBL" id="CP000153">
    <property type="protein sequence ID" value="ABB43792.1"/>
    <property type="molecule type" value="Genomic_DNA"/>
</dbReference>
<feature type="domain" description="HTH crp-type" evidence="5">
    <location>
        <begin position="145"/>
        <end position="215"/>
    </location>
</feature>
<keyword evidence="1" id="KW-0805">Transcription regulation</keyword>
<protein>
    <submittedName>
        <fullName evidence="6">Cyclic nucleotide-binding domain (CNMP-BD) protein</fullName>
    </submittedName>
</protein>
<dbReference type="Pfam" id="PF13545">
    <property type="entry name" value="HTH_Crp_2"/>
    <property type="match status" value="1"/>
</dbReference>
<evidence type="ECO:0000256" key="1">
    <source>
        <dbReference type="ARBA" id="ARBA00023015"/>
    </source>
</evidence>
<sequence>MKTNPLEIEFFGKIDKNFEKEFYSCAKTIKYRKGDSPFSVDNLLSYFYIVLDGRIKTYQLNFENAKEQILFIYKRGDMFDVVSLLDGKAHEVIYEVMEDCRVLQFPVQKIREWLESDLAFKNMFYTYLASSIRYTENLAVELSLYEVKDRLMNLLLENLNPNARFRYKVLHNLSNSEISNMLGTVRHVVERAIKQLKDEKIIKSGRKNITVINVHKLLEKSTKMLHK</sequence>
<dbReference type="Proteomes" id="UP000002714">
    <property type="component" value="Chromosome"/>
</dbReference>
<reference evidence="6 7" key="1">
    <citation type="journal article" date="2008" name="Appl. Environ. Microbiol.">
        <title>Genome of the epsilonproteobacterial chemolithoautotroph Sulfurimonas denitrificans.</title>
        <authorList>
            <person name="Sievert S.M."/>
            <person name="Scott K.M."/>
            <person name="Klotz M.G."/>
            <person name="Chain P.S.G."/>
            <person name="Hauser L.J."/>
            <person name="Hemp J."/>
            <person name="Huegler M."/>
            <person name="Land M."/>
            <person name="Lapidus A."/>
            <person name="Larimer F.W."/>
            <person name="Lucas S."/>
            <person name="Malfatti S.A."/>
            <person name="Meyer F."/>
            <person name="Paulsen I.T."/>
            <person name="Ren Q."/>
            <person name="Simon J."/>
            <person name="Bailey K."/>
            <person name="Diaz E."/>
            <person name="Fitzpatrick K.A."/>
            <person name="Glover B."/>
            <person name="Gwatney N."/>
            <person name="Korajkic A."/>
            <person name="Long A."/>
            <person name="Mobberley J.M."/>
            <person name="Pantry S.N."/>
            <person name="Pazder G."/>
            <person name="Peterson S."/>
            <person name="Quintanilla J.D."/>
            <person name="Sprinkle R."/>
            <person name="Stephens J."/>
            <person name="Thomas P."/>
            <person name="Vaughn R."/>
            <person name="Weber M.J."/>
            <person name="Wooten L.L."/>
        </authorList>
    </citation>
    <scope>NUCLEOTIDE SEQUENCE [LARGE SCALE GENOMIC DNA]</scope>
    <source>
        <strain evidence="7">ATCC 33889 / DSM 1251</strain>
    </source>
</reference>
<dbReference type="InterPro" id="IPR012318">
    <property type="entry name" value="HTH_CRP"/>
</dbReference>
<dbReference type="SUPFAM" id="SSF51206">
    <property type="entry name" value="cAMP-binding domain-like"/>
    <property type="match status" value="1"/>
</dbReference>
<name>Q30T89_SULDN</name>
<organism evidence="6 7">
    <name type="scientific">Sulfurimonas denitrificans (strain ATCC 33889 / DSM 1251)</name>
    <name type="common">Thiomicrospira denitrificans (strain ATCC 33889 / DSM 1251)</name>
    <dbReference type="NCBI Taxonomy" id="326298"/>
    <lineage>
        <taxon>Bacteria</taxon>
        <taxon>Pseudomonadati</taxon>
        <taxon>Campylobacterota</taxon>
        <taxon>Epsilonproteobacteria</taxon>
        <taxon>Campylobacterales</taxon>
        <taxon>Sulfurimonadaceae</taxon>
        <taxon>Sulfurimonas</taxon>
    </lineage>
</organism>
<dbReference type="InterPro" id="IPR018490">
    <property type="entry name" value="cNMP-bd_dom_sf"/>
</dbReference>
<dbReference type="GO" id="GO:0003677">
    <property type="term" value="F:DNA binding"/>
    <property type="evidence" value="ECO:0007669"/>
    <property type="project" value="UniProtKB-KW"/>
</dbReference>
<proteinExistence type="predicted"/>
<gene>
    <name evidence="6" type="ordered locus">Suden_0512</name>
</gene>
<dbReference type="Gene3D" id="1.10.10.10">
    <property type="entry name" value="Winged helix-like DNA-binding domain superfamily/Winged helix DNA-binding domain"/>
    <property type="match status" value="1"/>
</dbReference>
<dbReference type="RefSeq" id="WP_011372146.1">
    <property type="nucleotide sequence ID" value="NC_007575.1"/>
</dbReference>